<dbReference type="InterPro" id="IPR000421">
    <property type="entry name" value="FA58C"/>
</dbReference>
<dbReference type="InterPro" id="IPR008965">
    <property type="entry name" value="CBM2/CBM3_carb-bd_dom_sf"/>
</dbReference>
<dbReference type="Gene3D" id="2.60.40.680">
    <property type="match status" value="1"/>
</dbReference>
<dbReference type="SUPFAM" id="SSF49384">
    <property type="entry name" value="Carbohydrate-binding domain"/>
    <property type="match status" value="1"/>
</dbReference>
<dbReference type="SUPFAM" id="SSF140657">
    <property type="entry name" value="Hyaluronidase post-catalytic domain-like"/>
    <property type="match status" value="1"/>
</dbReference>
<evidence type="ECO:0000313" key="10">
    <source>
        <dbReference type="EMBL" id="MED5017660.1"/>
    </source>
</evidence>
<feature type="signal peptide" evidence="6">
    <location>
        <begin position="1"/>
        <end position="25"/>
    </location>
</feature>
<dbReference type="PROSITE" id="PS52009">
    <property type="entry name" value="GH84"/>
    <property type="match status" value="1"/>
</dbReference>
<dbReference type="Gene3D" id="3.30.379.10">
    <property type="entry name" value="Chitobiase/beta-hexosaminidase domain 2-like"/>
    <property type="match status" value="1"/>
</dbReference>
<dbReference type="PROSITE" id="PS00448">
    <property type="entry name" value="CLOS_CELLULOSOME_RPT"/>
    <property type="match status" value="1"/>
</dbReference>
<dbReference type="PROSITE" id="PS50022">
    <property type="entry name" value="FA58C_3"/>
    <property type="match status" value="1"/>
</dbReference>
<feature type="active site" description="Proton donor" evidence="4">
    <location>
        <position position="307"/>
    </location>
</feature>
<feature type="domain" description="Dockerin" evidence="8">
    <location>
        <begin position="1309"/>
        <end position="1371"/>
    </location>
</feature>
<keyword evidence="2 4" id="KW-0326">Glycosidase</keyword>
<protein>
    <recommendedName>
        <fullName evidence="3">Beta-N-acetylhexosaminidase</fullName>
    </recommendedName>
</protein>
<dbReference type="CDD" id="cd08547">
    <property type="entry name" value="Type_II_cohesin"/>
    <property type="match status" value="1"/>
</dbReference>
<dbReference type="InterPro" id="IPR017853">
    <property type="entry name" value="GH"/>
</dbReference>
<dbReference type="InterPro" id="IPR036439">
    <property type="entry name" value="Dockerin_dom_sf"/>
</dbReference>
<evidence type="ECO:0000259" key="7">
    <source>
        <dbReference type="PROSITE" id="PS50022"/>
    </source>
</evidence>
<dbReference type="Pfam" id="PF02838">
    <property type="entry name" value="Glyco_hydro_20b"/>
    <property type="match status" value="1"/>
</dbReference>
<keyword evidence="1 4" id="KW-0378">Hydrolase</keyword>
<reference evidence="10 11" key="1">
    <citation type="submission" date="2023-03" db="EMBL/GenBank/DDBJ databases">
        <title>Bacillus Genome Sequencing.</title>
        <authorList>
            <person name="Dunlap C."/>
        </authorList>
    </citation>
    <scope>NUCLEOTIDE SEQUENCE [LARGE SCALE GENOMIC DNA]</scope>
    <source>
        <strain evidence="10 11">NRS-52</strain>
    </source>
</reference>
<dbReference type="Pfam" id="PF00404">
    <property type="entry name" value="Dockerin_1"/>
    <property type="match status" value="1"/>
</dbReference>
<evidence type="ECO:0000256" key="2">
    <source>
        <dbReference type="ARBA" id="ARBA00023295"/>
    </source>
</evidence>
<dbReference type="InterPro" id="IPR016134">
    <property type="entry name" value="Dockerin_dom"/>
</dbReference>
<dbReference type="Gene3D" id="1.20.58.460">
    <property type="entry name" value="Hyaluronidase post-catalytic domain-like"/>
    <property type="match status" value="1"/>
</dbReference>
<evidence type="ECO:0000256" key="5">
    <source>
        <dbReference type="SAM" id="MobiDB-lite"/>
    </source>
</evidence>
<dbReference type="Pfam" id="PF07555">
    <property type="entry name" value="NAGidase"/>
    <property type="match status" value="1"/>
</dbReference>
<dbReference type="InterPro" id="IPR029018">
    <property type="entry name" value="Hex-like_dom2"/>
</dbReference>
<dbReference type="InterPro" id="IPR002105">
    <property type="entry name" value="Dockerin_1_rpt"/>
</dbReference>
<keyword evidence="6" id="KW-0732">Signal</keyword>
<accession>A0ABU6PUI4</accession>
<dbReference type="EMBL" id="JARTLD010000025">
    <property type="protein sequence ID" value="MED5017660.1"/>
    <property type="molecule type" value="Genomic_DNA"/>
</dbReference>
<dbReference type="Gene3D" id="2.60.120.260">
    <property type="entry name" value="Galactose-binding domain-like"/>
    <property type="match status" value="2"/>
</dbReference>
<dbReference type="SUPFAM" id="SSF55545">
    <property type="entry name" value="beta-N-acetylhexosaminidase-like domain"/>
    <property type="match status" value="1"/>
</dbReference>
<gene>
    <name evidence="10" type="ORF">P9847_10130</name>
</gene>
<comment type="similarity">
    <text evidence="4">Belongs to the glycosyl hydrolase 84 family.</text>
</comment>
<sequence length="1371" mass="149327">MLKRLMSLLMAGVLVVGWFPNMAGASSVTGDVQAAAATGEQAYQIYPVPQQQTSGGPDFTLTGQVNLVIEEGIDVPTRNKLRNMLEGKSLQASESPAVAADRSNVIIGIKGSQGYADAYFKEHISYASTLFNEKDAYVLDLSAASKGTIAILGKDTEAAFYALETLSLIFDQIPGNTLHSIKYEDFSDTRWRGFIEGFYGFPWSHEDRKSLMRFGGKFKMNTYIFAPKDDPYHNTKWRTLYPADELAKIKELVDVGNETKNHFVWAIHPGFNMINWNSYDAELQTLLAKLNQLYGAGVRQFGLFMDDISTSQSLTDKEKHVKLITDVANWAAAKGDVKPLIYCPPFYNQSWTGDSGKPYLQALANVPANVDIMWTGKGVVAPVNSTDMQWVKNLTGRDPYMWLNWPVNDYKDSRLMLGKGEVLIPGTHNLTGVVSNPMGWAELSKIALFAVADYTWNVDDFKPDASWQDSFKYVSPEAASELYTIANHLSDPSPSGHGLVIGESENIRPDLEDFLNKFSAGRPLQDSGNRLITDFEQILSAIDGFKAKSKNAKMLLEIDPWLSSLKNIASSGQSAVRSAIALQNGNPSAAWEELAKASAALADSKTYKIKKLNYPDVTVEAGAKRLVPFAEQLISKLDAKIYTTIDPDYVVPVAMTSYGTPSDVGRMIDGDPATYMYVQTLQQNGDWYGLDLGKTVRIRDINILQGRNDADHDIFQRGILETSLNGTDWTPIGEERSGFSLSVSSLDIDARYVRYRLTHAGIPGGKPDLWTAVREFSVNASQNKAGIYTNVKELASVMVQSTTTSAELSGLTRLTLKPSQYVGIRLNAIQRIEAITLDASEKLAFETSANGIEWETIPAGGPYNEAAYVRLINNGGSDVTVDVNRMSVKLNAFVPASVSHNFASIYSGSAGNVYDGNLDTKTWFGEGQAKGKYVQVDLGGIVNVSNVAVVIGDGEGDYFRKGDLQLSRDGQTWETIHSFTNPGDKTLNFPDHEVPYRYKRVVLASAKQARYVRLIATESNIAWLALNEIIVNEGMEKPGSENVSITAQPPGKSGSEAGTAIDRKLSTFFMPSGDGPGSLTYKLFSGSKLEKLIVLQGPSSISGGELSVRDEKGWHAAGTMSHSYNEAGLTAFGRILEVKLEWNGSVIPRIHEIIPVMSKDSDVDPPGGKEDNRSVLSGPASVKPGQPFTASFGVENVKNSAYAIDLSFAYDPELMEFDSAAAVREGFQVIESKQDPQGGLRLIAASSGADHAVIGDMPLLTMTFMPKDVQQNTPGSLRLIRSVLGDADGNETEGLPATYAFEIAANDPEPALSGDVNKDGKVSIGDLAIIAANYGKNAQSPDWQQAKRADVNGDGVIDLLDLAFVARKIVE</sequence>
<evidence type="ECO:0000313" key="11">
    <source>
        <dbReference type="Proteomes" id="UP001343257"/>
    </source>
</evidence>
<dbReference type="RefSeq" id="WP_328277465.1">
    <property type="nucleotide sequence ID" value="NZ_JARTLD010000025.1"/>
</dbReference>
<dbReference type="SUPFAM" id="SSF51445">
    <property type="entry name" value="(Trans)glycosidases"/>
    <property type="match status" value="1"/>
</dbReference>
<feature type="compositionally biased region" description="Basic and acidic residues" evidence="5">
    <location>
        <begin position="1159"/>
        <end position="1173"/>
    </location>
</feature>
<dbReference type="Pfam" id="PF00963">
    <property type="entry name" value="Cohesin"/>
    <property type="match status" value="1"/>
</dbReference>
<dbReference type="CDD" id="cd14254">
    <property type="entry name" value="Dockerin_II"/>
    <property type="match status" value="1"/>
</dbReference>
<evidence type="ECO:0000259" key="8">
    <source>
        <dbReference type="PROSITE" id="PS51766"/>
    </source>
</evidence>
<dbReference type="InterPro" id="IPR015882">
    <property type="entry name" value="HEX_bac_N"/>
</dbReference>
<feature type="region of interest" description="Disordered" evidence="5">
    <location>
        <begin position="1158"/>
        <end position="1182"/>
    </location>
</feature>
<dbReference type="InterPro" id="IPR011496">
    <property type="entry name" value="O-GlcNAcase_cat"/>
</dbReference>
<dbReference type="PANTHER" id="PTHR13170">
    <property type="entry name" value="O-GLCNACASE"/>
    <property type="match status" value="1"/>
</dbReference>
<evidence type="ECO:0000256" key="4">
    <source>
        <dbReference type="PROSITE-ProRule" id="PRU01353"/>
    </source>
</evidence>
<feature type="chain" id="PRO_5045530173" description="Beta-N-acetylhexosaminidase" evidence="6">
    <location>
        <begin position="26"/>
        <end position="1371"/>
    </location>
</feature>
<dbReference type="SUPFAM" id="SSF63446">
    <property type="entry name" value="Type I dockerin domain"/>
    <property type="match status" value="1"/>
</dbReference>
<dbReference type="Pfam" id="PF21774">
    <property type="entry name" value="NagJ_C"/>
    <property type="match status" value="1"/>
</dbReference>
<evidence type="ECO:0000256" key="1">
    <source>
        <dbReference type="ARBA" id="ARBA00022801"/>
    </source>
</evidence>
<feature type="domain" description="GH84" evidence="9">
    <location>
        <begin position="190"/>
        <end position="459"/>
    </location>
</feature>
<organism evidence="10 11">
    <name type="scientific">Paenibacillus chibensis</name>
    <dbReference type="NCBI Taxonomy" id="59846"/>
    <lineage>
        <taxon>Bacteria</taxon>
        <taxon>Bacillati</taxon>
        <taxon>Bacillota</taxon>
        <taxon>Bacilli</taxon>
        <taxon>Bacillales</taxon>
        <taxon>Paenibacillaceae</taxon>
        <taxon>Paenibacillus</taxon>
    </lineage>
</organism>
<dbReference type="InterPro" id="IPR002102">
    <property type="entry name" value="Cohesin_dom"/>
</dbReference>
<dbReference type="InterPro" id="IPR018247">
    <property type="entry name" value="EF_Hand_1_Ca_BS"/>
</dbReference>
<evidence type="ECO:0000259" key="9">
    <source>
        <dbReference type="PROSITE" id="PS52009"/>
    </source>
</evidence>
<dbReference type="InterPro" id="IPR049019">
    <property type="entry name" value="NagJ-like_helical"/>
</dbReference>
<dbReference type="Gene3D" id="1.10.1330.10">
    <property type="entry name" value="Dockerin domain"/>
    <property type="match status" value="1"/>
</dbReference>
<dbReference type="Proteomes" id="UP001343257">
    <property type="component" value="Unassembled WGS sequence"/>
</dbReference>
<dbReference type="Gene3D" id="3.20.20.80">
    <property type="entry name" value="Glycosidases"/>
    <property type="match status" value="1"/>
</dbReference>
<name>A0ABU6PUI4_9BACL</name>
<dbReference type="PROSITE" id="PS51766">
    <property type="entry name" value="DOCKERIN"/>
    <property type="match status" value="1"/>
</dbReference>
<dbReference type="InterPro" id="IPR008979">
    <property type="entry name" value="Galactose-bd-like_sf"/>
</dbReference>
<evidence type="ECO:0000256" key="6">
    <source>
        <dbReference type="SAM" id="SignalP"/>
    </source>
</evidence>
<dbReference type="PANTHER" id="PTHR13170:SF16">
    <property type="entry name" value="PROTEIN O-GLCNACASE"/>
    <property type="match status" value="1"/>
</dbReference>
<dbReference type="Pfam" id="PF00754">
    <property type="entry name" value="F5_F8_type_C"/>
    <property type="match status" value="2"/>
</dbReference>
<dbReference type="SUPFAM" id="SSF49785">
    <property type="entry name" value="Galactose-binding domain-like"/>
    <property type="match status" value="2"/>
</dbReference>
<evidence type="ECO:0000256" key="3">
    <source>
        <dbReference type="ARBA" id="ARBA00030512"/>
    </source>
</evidence>
<dbReference type="PROSITE" id="PS00018">
    <property type="entry name" value="EF_HAND_1"/>
    <property type="match status" value="2"/>
</dbReference>
<proteinExistence type="inferred from homology"/>
<keyword evidence="11" id="KW-1185">Reference proteome</keyword>
<feature type="domain" description="F5/8 type C" evidence="7">
    <location>
        <begin position="876"/>
        <end position="1033"/>
    </location>
</feature>
<dbReference type="InterPro" id="IPR051822">
    <property type="entry name" value="Glycosyl_Hydrolase_84"/>
</dbReference>
<comment type="caution">
    <text evidence="10">The sequence shown here is derived from an EMBL/GenBank/DDBJ whole genome shotgun (WGS) entry which is preliminary data.</text>
</comment>